<dbReference type="Gene3D" id="3.40.50.300">
    <property type="entry name" value="P-loop containing nucleotide triphosphate hydrolases"/>
    <property type="match status" value="1"/>
</dbReference>
<name>A0AAN9NSS3_PHACN</name>
<dbReference type="SUPFAM" id="SSF52540">
    <property type="entry name" value="P-loop containing nucleoside triphosphate hydrolases"/>
    <property type="match status" value="1"/>
</dbReference>
<protein>
    <recommendedName>
        <fullName evidence="5">ABC transporter domain-containing protein</fullName>
    </recommendedName>
</protein>
<evidence type="ECO:0000259" key="2">
    <source>
        <dbReference type="Pfam" id="PF14510"/>
    </source>
</evidence>
<dbReference type="InterPro" id="IPR003439">
    <property type="entry name" value="ABC_transporter-like_ATP-bd"/>
</dbReference>
<evidence type="ECO:0008006" key="5">
    <source>
        <dbReference type="Google" id="ProtNLM"/>
    </source>
</evidence>
<dbReference type="AlphaFoldDB" id="A0AAN9NSS3"/>
<dbReference type="EMBL" id="JAYMYR010000002">
    <property type="protein sequence ID" value="KAK7378526.1"/>
    <property type="molecule type" value="Genomic_DNA"/>
</dbReference>
<accession>A0AAN9NSS3</accession>
<comment type="caution">
    <text evidence="3">The sequence shown here is derived from an EMBL/GenBank/DDBJ whole genome shotgun (WGS) entry which is preliminary data.</text>
</comment>
<dbReference type="PANTHER" id="PTHR48040">
    <property type="entry name" value="PLEIOTROPIC DRUG RESISTANCE PROTEIN 1-LIKE ISOFORM X1"/>
    <property type="match status" value="1"/>
</dbReference>
<feature type="domain" description="ABC transporter" evidence="1">
    <location>
        <begin position="163"/>
        <end position="255"/>
    </location>
</feature>
<dbReference type="Proteomes" id="UP001374584">
    <property type="component" value="Unassembled WGS sequence"/>
</dbReference>
<keyword evidence="4" id="KW-1185">Reference proteome</keyword>
<dbReference type="Pfam" id="PF14510">
    <property type="entry name" value="ABC_trans_N"/>
    <property type="match status" value="1"/>
</dbReference>
<dbReference type="Pfam" id="PF00005">
    <property type="entry name" value="ABC_tran"/>
    <property type="match status" value="1"/>
</dbReference>
<proteinExistence type="predicted"/>
<evidence type="ECO:0000313" key="3">
    <source>
        <dbReference type="EMBL" id="KAK7378526.1"/>
    </source>
</evidence>
<sequence length="299" mass="33657">MEGGGSFRNGSSSICRDSDADIFSNSLHKEDDEEALKWAAIQKLPTVSRMRKALFTSPEGEVNEIDVHKLGLQERRALLERLIRTAEEDNEKFLLKLRERIDRVGIDLPTIEVRFENLNVEAEASVGTRALPTFANFMVNIVEGLLNSLHILQSRKQHIHIFQDVSGIIKPGRMTLLLGPPSSGKTTLLLALAARLDPKLKFSGKVTYNGHGMDEFVPQRTAAYVNQNDLHIAELTVRETLAFSARVQGVGTRYDFLAELSRREKEANIMPDPDIDVYMKVTKSPSLVRNVFFPFDFHP</sequence>
<organism evidence="3 4">
    <name type="scientific">Phaseolus coccineus</name>
    <name type="common">Scarlet runner bean</name>
    <name type="synonym">Phaseolus multiflorus</name>
    <dbReference type="NCBI Taxonomy" id="3886"/>
    <lineage>
        <taxon>Eukaryota</taxon>
        <taxon>Viridiplantae</taxon>
        <taxon>Streptophyta</taxon>
        <taxon>Embryophyta</taxon>
        <taxon>Tracheophyta</taxon>
        <taxon>Spermatophyta</taxon>
        <taxon>Magnoliopsida</taxon>
        <taxon>eudicotyledons</taxon>
        <taxon>Gunneridae</taxon>
        <taxon>Pentapetalae</taxon>
        <taxon>rosids</taxon>
        <taxon>fabids</taxon>
        <taxon>Fabales</taxon>
        <taxon>Fabaceae</taxon>
        <taxon>Papilionoideae</taxon>
        <taxon>50 kb inversion clade</taxon>
        <taxon>NPAAA clade</taxon>
        <taxon>indigoferoid/millettioid clade</taxon>
        <taxon>Phaseoleae</taxon>
        <taxon>Phaseolus</taxon>
    </lineage>
</organism>
<dbReference type="PANTHER" id="PTHR48040:SF20">
    <property type="entry name" value="PLEIOTROPIC DRUG RESISTANCE PROTEIN 1"/>
    <property type="match status" value="1"/>
</dbReference>
<dbReference type="InterPro" id="IPR029481">
    <property type="entry name" value="ABC_trans_N"/>
</dbReference>
<gene>
    <name evidence="3" type="ORF">VNO80_03969</name>
</gene>
<reference evidence="3 4" key="1">
    <citation type="submission" date="2024-01" db="EMBL/GenBank/DDBJ databases">
        <title>The genomes of 5 underutilized Papilionoideae crops provide insights into root nodulation and disease resistanc.</title>
        <authorList>
            <person name="Jiang F."/>
        </authorList>
    </citation>
    <scope>NUCLEOTIDE SEQUENCE [LARGE SCALE GENOMIC DNA]</scope>
    <source>
        <strain evidence="3">JINMINGXINNONG_FW02</strain>
        <tissue evidence="3">Leaves</tissue>
    </source>
</reference>
<feature type="domain" description="Pleiotropic ABC efflux transporter N-terminal" evidence="2">
    <location>
        <begin position="87"/>
        <end position="137"/>
    </location>
</feature>
<dbReference type="GO" id="GO:0016887">
    <property type="term" value="F:ATP hydrolysis activity"/>
    <property type="evidence" value="ECO:0007669"/>
    <property type="project" value="InterPro"/>
</dbReference>
<evidence type="ECO:0000259" key="1">
    <source>
        <dbReference type="Pfam" id="PF00005"/>
    </source>
</evidence>
<dbReference type="GO" id="GO:0005524">
    <property type="term" value="F:ATP binding"/>
    <property type="evidence" value="ECO:0007669"/>
    <property type="project" value="InterPro"/>
</dbReference>
<evidence type="ECO:0000313" key="4">
    <source>
        <dbReference type="Proteomes" id="UP001374584"/>
    </source>
</evidence>
<dbReference type="InterPro" id="IPR027417">
    <property type="entry name" value="P-loop_NTPase"/>
</dbReference>